<feature type="region of interest" description="Disordered" evidence="1">
    <location>
        <begin position="91"/>
        <end position="120"/>
    </location>
</feature>
<name>A0A238FJ11_9BASI</name>
<keyword evidence="3" id="KW-1185">Reference proteome</keyword>
<dbReference type="EMBL" id="FMSP01000008">
    <property type="protein sequence ID" value="SCV71874.1"/>
    <property type="molecule type" value="Genomic_DNA"/>
</dbReference>
<sequence>MAPSNMLKFFGGVSAPQDQVTPKASSQSQMDPFDLLPNSVVALAPLAAQRSASIASLAALLPSGARTPTHKRDSTSASTSTAVGVHASPGVMASLGGGAQQQQQSFFGRDSGPGDVTPGGPATLGAAPFTPGGVPTTGEFSLHHPFARQFPPAHHDTDHRKINEEATIDLVIPEKRTRRYENEPFLLFASEAPFR</sequence>
<feature type="compositionally biased region" description="Polar residues" evidence="1">
    <location>
        <begin position="16"/>
        <end position="30"/>
    </location>
</feature>
<evidence type="ECO:0000313" key="2">
    <source>
        <dbReference type="EMBL" id="SCV71874.1"/>
    </source>
</evidence>
<feature type="region of interest" description="Disordered" evidence="1">
    <location>
        <begin position="1"/>
        <end position="31"/>
    </location>
</feature>
<dbReference type="AlphaFoldDB" id="A0A238FJ11"/>
<accession>A0A238FJ11</accession>
<organism evidence="2 3">
    <name type="scientific">Microbotryum intermedium</name>
    <dbReference type="NCBI Taxonomy" id="269621"/>
    <lineage>
        <taxon>Eukaryota</taxon>
        <taxon>Fungi</taxon>
        <taxon>Dikarya</taxon>
        <taxon>Basidiomycota</taxon>
        <taxon>Pucciniomycotina</taxon>
        <taxon>Microbotryomycetes</taxon>
        <taxon>Microbotryales</taxon>
        <taxon>Microbotryaceae</taxon>
        <taxon>Microbotryum</taxon>
    </lineage>
</organism>
<dbReference type="OrthoDB" id="10446188at2759"/>
<evidence type="ECO:0000313" key="3">
    <source>
        <dbReference type="Proteomes" id="UP000198372"/>
    </source>
</evidence>
<dbReference type="Proteomes" id="UP000198372">
    <property type="component" value="Unassembled WGS sequence"/>
</dbReference>
<proteinExistence type="predicted"/>
<gene>
    <name evidence="2" type="ORF">BQ2448_4568</name>
</gene>
<reference evidence="3" key="1">
    <citation type="submission" date="2016-09" db="EMBL/GenBank/DDBJ databases">
        <authorList>
            <person name="Jeantristanb JTB J.-T."/>
            <person name="Ricardo R."/>
        </authorList>
    </citation>
    <scope>NUCLEOTIDE SEQUENCE [LARGE SCALE GENOMIC DNA]</scope>
</reference>
<protein>
    <submittedName>
        <fullName evidence="2">BQ2448_4568 protein</fullName>
    </submittedName>
</protein>
<evidence type="ECO:0000256" key="1">
    <source>
        <dbReference type="SAM" id="MobiDB-lite"/>
    </source>
</evidence>